<keyword evidence="2" id="KW-1185">Reference proteome</keyword>
<reference evidence="1 2" key="1">
    <citation type="submission" date="2015-11" db="EMBL/GenBank/DDBJ databases">
        <title>Description and complete genome sequence of a novel strain predominating in hypersaline microbial mats and representing a new family of the Bacteriodetes phylum.</title>
        <authorList>
            <person name="Spring S."/>
            <person name="Bunk B."/>
            <person name="Sproer C."/>
            <person name="Klenk H.-P."/>
        </authorList>
    </citation>
    <scope>NUCLEOTIDE SEQUENCE [LARGE SCALE GENOMIC DNA]</scope>
    <source>
        <strain evidence="1 2">L21-Spi-D4</strain>
    </source>
</reference>
<dbReference type="STRING" id="1307839.L21SP5_02624"/>
<dbReference type="AlphaFoldDB" id="A0A0S2I1Z7"/>
<sequence length="53" mass="6117">MLCELPIAKASGLKCHNNHSLNQNIKRITFSKAKILYLFETKQNQTYHGKNNN</sequence>
<evidence type="ECO:0000313" key="1">
    <source>
        <dbReference type="EMBL" id="ALO16247.1"/>
    </source>
</evidence>
<name>A0A0S2I1Z7_9BACT</name>
<protein>
    <submittedName>
        <fullName evidence="1">Uncharacterized protein</fullName>
    </submittedName>
</protein>
<gene>
    <name evidence="1" type="ORF">L21SP5_02624</name>
</gene>
<evidence type="ECO:0000313" key="2">
    <source>
        <dbReference type="Proteomes" id="UP000064893"/>
    </source>
</evidence>
<dbReference type="Proteomes" id="UP000064893">
    <property type="component" value="Chromosome"/>
</dbReference>
<proteinExistence type="predicted"/>
<dbReference type="EMBL" id="CP013118">
    <property type="protein sequence ID" value="ALO16247.1"/>
    <property type="molecule type" value="Genomic_DNA"/>
</dbReference>
<dbReference type="KEGG" id="blq:L21SP5_02624"/>
<accession>A0A0S2I1Z7</accession>
<organism evidence="1 2">
    <name type="scientific">Salinivirga cyanobacteriivorans</name>
    <dbReference type="NCBI Taxonomy" id="1307839"/>
    <lineage>
        <taxon>Bacteria</taxon>
        <taxon>Pseudomonadati</taxon>
        <taxon>Bacteroidota</taxon>
        <taxon>Bacteroidia</taxon>
        <taxon>Bacteroidales</taxon>
        <taxon>Salinivirgaceae</taxon>
        <taxon>Salinivirga</taxon>
    </lineage>
</organism>